<feature type="coiled-coil region" evidence="1">
    <location>
        <begin position="18"/>
        <end position="45"/>
    </location>
</feature>
<evidence type="ECO:0000259" key="2">
    <source>
        <dbReference type="Pfam" id="PF20155"/>
    </source>
</evidence>
<dbReference type="NCBIfam" id="TIGR02675">
    <property type="entry name" value="tape_meas_nterm"/>
    <property type="match status" value="1"/>
</dbReference>
<sequence length="272" mass="28651">MPLTISQVKNSLTGPLMAQDLERLVVQLSADIKKYENAINRAQGITNKNAQRIERRFTKMNANVSSSFAGLGAKIGGVFAGASLAKGAVKFSEAATRIDNALKVAGLSGEQLEQVYGKLRDSAVKNAAPFESLVELYGRASLVQKELGVSSEQLISFTDKVALALRVSGKSAQESSGALLQLSQALGSGVVRAEEFNSIVEGAPTILQAASRGIKEAGGSVAQLRKIMLDGGLSSKALFDGFIAGSASLEERVKNVQLTFGQAMENLQTAPY</sequence>
<dbReference type="InterPro" id="IPR013491">
    <property type="entry name" value="Tape_meas_N"/>
</dbReference>
<gene>
    <name evidence="3" type="ORF">QFZ34_002055</name>
</gene>
<dbReference type="Pfam" id="PF20155">
    <property type="entry name" value="TMP_3"/>
    <property type="match status" value="1"/>
</dbReference>
<accession>A0ABU0S801</accession>
<dbReference type="RefSeq" id="WP_307280144.1">
    <property type="nucleotide sequence ID" value="NZ_JAUSZT010000003.1"/>
</dbReference>
<evidence type="ECO:0000256" key="1">
    <source>
        <dbReference type="SAM" id="Coils"/>
    </source>
</evidence>
<evidence type="ECO:0000313" key="3">
    <source>
        <dbReference type="EMBL" id="MDQ0996873.1"/>
    </source>
</evidence>
<keyword evidence="1" id="KW-0175">Coiled coil</keyword>
<comment type="caution">
    <text evidence="3">The sequence shown here is derived from an EMBL/GenBank/DDBJ whole genome shotgun (WGS) entry which is preliminary data.</text>
</comment>
<name>A0ABU0S801_9HYPH</name>
<protein>
    <submittedName>
        <fullName evidence="3">Tape measure domain-containing protein</fullName>
    </submittedName>
</protein>
<organism evidence="3 4">
    <name type="scientific">Phyllobacterium ifriqiyense</name>
    <dbReference type="NCBI Taxonomy" id="314238"/>
    <lineage>
        <taxon>Bacteria</taxon>
        <taxon>Pseudomonadati</taxon>
        <taxon>Pseudomonadota</taxon>
        <taxon>Alphaproteobacteria</taxon>
        <taxon>Hyphomicrobiales</taxon>
        <taxon>Phyllobacteriaceae</taxon>
        <taxon>Phyllobacterium</taxon>
    </lineage>
</organism>
<keyword evidence="4" id="KW-1185">Reference proteome</keyword>
<feature type="domain" description="Tape measure protein N-terminal" evidence="2">
    <location>
        <begin position="87"/>
        <end position="270"/>
    </location>
</feature>
<dbReference type="Proteomes" id="UP001237780">
    <property type="component" value="Unassembled WGS sequence"/>
</dbReference>
<evidence type="ECO:0000313" key="4">
    <source>
        <dbReference type="Proteomes" id="UP001237780"/>
    </source>
</evidence>
<dbReference type="EMBL" id="JAUSZT010000003">
    <property type="protein sequence ID" value="MDQ0996873.1"/>
    <property type="molecule type" value="Genomic_DNA"/>
</dbReference>
<reference evidence="3 4" key="1">
    <citation type="submission" date="2023-07" db="EMBL/GenBank/DDBJ databases">
        <title>Comparative genomics of wheat-associated soil bacteria to identify genetic determinants of phenazine resistance.</title>
        <authorList>
            <person name="Mouncey N."/>
        </authorList>
    </citation>
    <scope>NUCLEOTIDE SEQUENCE [LARGE SCALE GENOMIC DNA]</scope>
    <source>
        <strain evidence="3 4">W4I11</strain>
    </source>
</reference>
<proteinExistence type="predicted"/>